<keyword evidence="2" id="KW-0378">Hydrolase</keyword>
<dbReference type="InterPro" id="IPR051132">
    <property type="entry name" value="3-5_Exonuclease_domain"/>
</dbReference>
<sequence>MTIGIRDHDLPVNTHNTYDVFFFDDTILTTLTHDPDTVSDWISEIMYIHRRRLHSLIVGLNGLIPTLDKLDSDYGIGGEARVVELRKRAADEYGRKELKNAGLKGLSSFVMGREMEKPRRVRTSRWENRWLTADQEGHIYSEGREMTGENATISGDIGKRRRRRIQGVGGETRGDTYGR</sequence>
<dbReference type="InterPro" id="IPR012337">
    <property type="entry name" value="RNaseH-like_sf"/>
</dbReference>
<name>A0AAE2C8N3_9LAMI</name>
<evidence type="ECO:0000313" key="5">
    <source>
        <dbReference type="Proteomes" id="UP001293254"/>
    </source>
</evidence>
<evidence type="ECO:0000256" key="2">
    <source>
        <dbReference type="ARBA" id="ARBA00022801"/>
    </source>
</evidence>
<gene>
    <name evidence="4" type="ORF">Salat_2926200</name>
</gene>
<evidence type="ECO:0000256" key="3">
    <source>
        <dbReference type="SAM" id="MobiDB-lite"/>
    </source>
</evidence>
<dbReference type="InterPro" id="IPR036397">
    <property type="entry name" value="RNaseH_sf"/>
</dbReference>
<reference evidence="4" key="2">
    <citation type="journal article" date="2024" name="Plant">
        <title>Genomic evolution and insights into agronomic trait innovations of Sesamum species.</title>
        <authorList>
            <person name="Miao H."/>
            <person name="Wang L."/>
            <person name="Qu L."/>
            <person name="Liu H."/>
            <person name="Sun Y."/>
            <person name="Le M."/>
            <person name="Wang Q."/>
            <person name="Wei S."/>
            <person name="Zheng Y."/>
            <person name="Lin W."/>
            <person name="Duan Y."/>
            <person name="Cao H."/>
            <person name="Xiong S."/>
            <person name="Wang X."/>
            <person name="Wei L."/>
            <person name="Li C."/>
            <person name="Ma Q."/>
            <person name="Ju M."/>
            <person name="Zhao R."/>
            <person name="Li G."/>
            <person name="Mu C."/>
            <person name="Tian Q."/>
            <person name="Mei H."/>
            <person name="Zhang T."/>
            <person name="Gao T."/>
            <person name="Zhang H."/>
        </authorList>
    </citation>
    <scope>NUCLEOTIDE SEQUENCE</scope>
    <source>
        <strain evidence="4">3651</strain>
    </source>
</reference>
<dbReference type="Proteomes" id="UP001293254">
    <property type="component" value="Unassembled WGS sequence"/>
</dbReference>
<dbReference type="GO" id="GO:0005634">
    <property type="term" value="C:nucleus"/>
    <property type="evidence" value="ECO:0007669"/>
    <property type="project" value="TreeGrafter"/>
</dbReference>
<evidence type="ECO:0000256" key="1">
    <source>
        <dbReference type="ARBA" id="ARBA00022722"/>
    </source>
</evidence>
<proteinExistence type="predicted"/>
<accession>A0AAE2C8N3</accession>
<feature type="region of interest" description="Disordered" evidence="3">
    <location>
        <begin position="149"/>
        <end position="179"/>
    </location>
</feature>
<dbReference type="EMBL" id="JACGWO010000013">
    <property type="protein sequence ID" value="KAK4412790.1"/>
    <property type="molecule type" value="Genomic_DNA"/>
</dbReference>
<organism evidence="4 5">
    <name type="scientific">Sesamum alatum</name>
    <dbReference type="NCBI Taxonomy" id="300844"/>
    <lineage>
        <taxon>Eukaryota</taxon>
        <taxon>Viridiplantae</taxon>
        <taxon>Streptophyta</taxon>
        <taxon>Embryophyta</taxon>
        <taxon>Tracheophyta</taxon>
        <taxon>Spermatophyta</taxon>
        <taxon>Magnoliopsida</taxon>
        <taxon>eudicotyledons</taxon>
        <taxon>Gunneridae</taxon>
        <taxon>Pentapetalae</taxon>
        <taxon>asterids</taxon>
        <taxon>lamiids</taxon>
        <taxon>Lamiales</taxon>
        <taxon>Pedaliaceae</taxon>
        <taxon>Sesamum</taxon>
    </lineage>
</organism>
<dbReference type="Gene3D" id="3.30.420.10">
    <property type="entry name" value="Ribonuclease H-like superfamily/Ribonuclease H"/>
    <property type="match status" value="1"/>
</dbReference>
<dbReference type="PANTHER" id="PTHR13620:SF105">
    <property type="entry name" value="OS01G0737700 PROTEIN"/>
    <property type="match status" value="1"/>
</dbReference>
<dbReference type="SUPFAM" id="SSF53098">
    <property type="entry name" value="Ribonuclease H-like"/>
    <property type="match status" value="1"/>
</dbReference>
<dbReference type="GO" id="GO:0003676">
    <property type="term" value="F:nucleic acid binding"/>
    <property type="evidence" value="ECO:0007669"/>
    <property type="project" value="InterPro"/>
</dbReference>
<evidence type="ECO:0000313" key="4">
    <source>
        <dbReference type="EMBL" id="KAK4412790.1"/>
    </source>
</evidence>
<dbReference type="GO" id="GO:0008408">
    <property type="term" value="F:3'-5' exonuclease activity"/>
    <property type="evidence" value="ECO:0007669"/>
    <property type="project" value="TreeGrafter"/>
</dbReference>
<protein>
    <submittedName>
        <fullName evidence="4">Uncharacterized protein</fullName>
    </submittedName>
</protein>
<dbReference type="GO" id="GO:0005737">
    <property type="term" value="C:cytoplasm"/>
    <property type="evidence" value="ECO:0007669"/>
    <property type="project" value="TreeGrafter"/>
</dbReference>
<dbReference type="PANTHER" id="PTHR13620">
    <property type="entry name" value="3-5 EXONUCLEASE"/>
    <property type="match status" value="1"/>
</dbReference>
<dbReference type="AlphaFoldDB" id="A0AAE2C8N3"/>
<keyword evidence="1" id="KW-0540">Nuclease</keyword>
<reference evidence="4" key="1">
    <citation type="submission" date="2020-06" db="EMBL/GenBank/DDBJ databases">
        <authorList>
            <person name="Li T."/>
            <person name="Hu X."/>
            <person name="Zhang T."/>
            <person name="Song X."/>
            <person name="Zhang H."/>
            <person name="Dai N."/>
            <person name="Sheng W."/>
            <person name="Hou X."/>
            <person name="Wei L."/>
        </authorList>
    </citation>
    <scope>NUCLEOTIDE SEQUENCE</scope>
    <source>
        <strain evidence="4">3651</strain>
        <tissue evidence="4">Leaf</tissue>
    </source>
</reference>
<comment type="caution">
    <text evidence="4">The sequence shown here is derived from an EMBL/GenBank/DDBJ whole genome shotgun (WGS) entry which is preliminary data.</text>
</comment>
<keyword evidence="5" id="KW-1185">Reference proteome</keyword>